<dbReference type="PANTHER" id="PTHR12736">
    <property type="entry name" value="LANC-LIKE PROTEIN"/>
    <property type="match status" value="1"/>
</dbReference>
<keyword evidence="1" id="KW-0862">Zinc</keyword>
<feature type="binding site" evidence="1">
    <location>
        <position position="399"/>
    </location>
    <ligand>
        <name>Zn(2+)</name>
        <dbReference type="ChEBI" id="CHEBI:29105"/>
    </ligand>
</feature>
<sequence length="498" mass="55649">MATPRRGTVRFRKGARFFENDLNPSQFSELAQVLDQGRYDSEVFTTFALKTLDNLRCTARAIQTRYPPRFALRDPTLYTGGAGICIFFYHVWRNLKRISQEPSMDESLRQAMQELAESALASAAEYASFSLQGLSQSHQRGTFRWDQVVAERGPSVFCGQAGVYLASVLVENARANTEACKAYMEQFIRMGQYAVPDTQHQAPSCADEVLYGSAGYLLGWLYLQRELGPNAQWLGQDIAEDVVEYLMMRGSILADNCQPGANILLYQWHDNMYMGFAHGLMGVTAALLEACAALPEKARPTQSDALLKNTLGFIFSHREPDGFYDTRVKLQERSRFQELRSTDSKRLVQWCHGSPGALFLCAATQRRYPHFPNLSEEASLAARVTWQEGLLRKGPGLCHGIGGNAYALLCCYQIARSSDPNAIEYLQRALAFADFQVSRSKAVPDAGMASAIDRVPWLLYVEGTRIPDNPYSLYEGIAGFGCLLVDLLLPREARMPPC</sequence>
<gene>
    <name evidence="3" type="ORF">CYME_CMT602C</name>
</gene>
<feature type="binding site" evidence="1">
    <location>
        <position position="398"/>
    </location>
    <ligand>
        <name>Zn(2+)</name>
        <dbReference type="ChEBI" id="CHEBI:29105"/>
    </ligand>
</feature>
<evidence type="ECO:0000256" key="1">
    <source>
        <dbReference type="PIRSR" id="PIRSR607822-1"/>
    </source>
</evidence>
<dbReference type="Proteomes" id="UP000007014">
    <property type="component" value="Chromosome 20"/>
</dbReference>
<keyword evidence="1" id="KW-0479">Metal-binding</keyword>
<dbReference type="PRINTS" id="PR01950">
    <property type="entry name" value="LANCSUPER"/>
</dbReference>
<evidence type="ECO:0000313" key="4">
    <source>
        <dbReference type="Proteomes" id="UP000007014"/>
    </source>
</evidence>
<accession>M1UY33</accession>
<dbReference type="AlphaFoldDB" id="M1UY33"/>
<keyword evidence="4" id="KW-1185">Reference proteome</keyword>
<dbReference type="OMA" id="LSLYFEW"/>
<dbReference type="EMBL" id="AP006502">
    <property type="protein sequence ID" value="BAM83506.1"/>
    <property type="molecule type" value="Genomic_DNA"/>
</dbReference>
<dbReference type="Gramene" id="CMT602CT">
    <property type="protein sequence ID" value="CMT602CT"/>
    <property type="gene ID" value="CMT602C"/>
</dbReference>
<organism evidence="3 4">
    <name type="scientific">Cyanidioschyzon merolae (strain NIES-3377 / 10D)</name>
    <name type="common">Unicellular red alga</name>
    <dbReference type="NCBI Taxonomy" id="280699"/>
    <lineage>
        <taxon>Eukaryota</taxon>
        <taxon>Rhodophyta</taxon>
        <taxon>Bangiophyceae</taxon>
        <taxon>Cyanidiales</taxon>
        <taxon>Cyanidiaceae</taxon>
        <taxon>Cyanidioschyzon</taxon>
    </lineage>
</organism>
<proteinExistence type="predicted"/>
<dbReference type="HOGENOM" id="CLU_547882_0_0_1"/>
<dbReference type="GO" id="GO:0005886">
    <property type="term" value="C:plasma membrane"/>
    <property type="evidence" value="ECO:0007669"/>
    <property type="project" value="TreeGrafter"/>
</dbReference>
<dbReference type="RefSeq" id="XP_005539542.1">
    <property type="nucleotide sequence ID" value="XM_005539485.1"/>
</dbReference>
<keyword evidence="2" id="KW-0472">Membrane</keyword>
<dbReference type="SMART" id="SM01260">
    <property type="entry name" value="LANC_like"/>
    <property type="match status" value="1"/>
</dbReference>
<dbReference type="CDD" id="cd04794">
    <property type="entry name" value="euk_LANCL"/>
    <property type="match status" value="1"/>
</dbReference>
<feature type="transmembrane region" description="Helical" evidence="2">
    <location>
        <begin position="75"/>
        <end position="92"/>
    </location>
</feature>
<dbReference type="SUPFAM" id="SSF158745">
    <property type="entry name" value="LanC-like"/>
    <property type="match status" value="1"/>
</dbReference>
<dbReference type="GeneID" id="16997854"/>
<dbReference type="PANTHER" id="PTHR12736:SF7">
    <property type="entry name" value="LANC-LIKE PROTEIN 3"/>
    <property type="match status" value="1"/>
</dbReference>
<dbReference type="Gene3D" id="1.50.10.10">
    <property type="match status" value="1"/>
</dbReference>
<name>M1UY33_CYAM1</name>
<protein>
    <submittedName>
        <fullName evidence="3">Similar to lanthionine synthetase</fullName>
    </submittedName>
</protein>
<dbReference type="eggNOG" id="KOG2787">
    <property type="taxonomic scope" value="Eukaryota"/>
</dbReference>
<dbReference type="GO" id="GO:0046872">
    <property type="term" value="F:metal ion binding"/>
    <property type="evidence" value="ECO:0007669"/>
    <property type="project" value="UniProtKB-KW"/>
</dbReference>
<dbReference type="OrthoDB" id="10257263at2759"/>
<dbReference type="InterPro" id="IPR012341">
    <property type="entry name" value="6hp_glycosidase-like_sf"/>
</dbReference>
<dbReference type="InterPro" id="IPR007822">
    <property type="entry name" value="LANC-like"/>
</dbReference>
<dbReference type="KEGG" id="cme:CYME_CMT602C"/>
<reference evidence="3 4" key="1">
    <citation type="journal article" date="2004" name="Nature">
        <title>Genome sequence of the ultrasmall unicellular red alga Cyanidioschyzon merolae 10D.</title>
        <authorList>
            <person name="Matsuzaki M."/>
            <person name="Misumi O."/>
            <person name="Shin-i T."/>
            <person name="Maruyama S."/>
            <person name="Takahara M."/>
            <person name="Miyagishima S."/>
            <person name="Mori T."/>
            <person name="Nishida K."/>
            <person name="Yagisawa F."/>
            <person name="Nishida K."/>
            <person name="Yoshida Y."/>
            <person name="Nishimura Y."/>
            <person name="Nakao S."/>
            <person name="Kobayashi T."/>
            <person name="Momoyama Y."/>
            <person name="Higashiyama T."/>
            <person name="Minoda A."/>
            <person name="Sano M."/>
            <person name="Nomoto H."/>
            <person name="Oishi K."/>
            <person name="Hayashi H."/>
            <person name="Ohta F."/>
            <person name="Nishizaka S."/>
            <person name="Haga S."/>
            <person name="Miura S."/>
            <person name="Morishita T."/>
            <person name="Kabeya Y."/>
            <person name="Terasawa K."/>
            <person name="Suzuki Y."/>
            <person name="Ishii Y."/>
            <person name="Asakawa S."/>
            <person name="Takano H."/>
            <person name="Ohta N."/>
            <person name="Kuroiwa H."/>
            <person name="Tanaka K."/>
            <person name="Shimizu N."/>
            <person name="Sugano S."/>
            <person name="Sato N."/>
            <person name="Nozaki H."/>
            <person name="Ogasawara N."/>
            <person name="Kohara Y."/>
            <person name="Kuroiwa T."/>
        </authorList>
    </citation>
    <scope>NUCLEOTIDE SEQUENCE [LARGE SCALE GENOMIC DNA]</scope>
    <source>
        <strain evidence="3 4">10D</strain>
    </source>
</reference>
<keyword evidence="2" id="KW-1133">Transmembrane helix</keyword>
<dbReference type="Pfam" id="PF05147">
    <property type="entry name" value="LANC_like"/>
    <property type="match status" value="1"/>
</dbReference>
<keyword evidence="2" id="KW-0812">Transmembrane</keyword>
<evidence type="ECO:0000256" key="2">
    <source>
        <dbReference type="SAM" id="Phobius"/>
    </source>
</evidence>
<dbReference type="GO" id="GO:0005975">
    <property type="term" value="P:carbohydrate metabolic process"/>
    <property type="evidence" value="ECO:0007669"/>
    <property type="project" value="InterPro"/>
</dbReference>
<dbReference type="GO" id="GO:0031179">
    <property type="term" value="P:peptide modification"/>
    <property type="evidence" value="ECO:0007669"/>
    <property type="project" value="InterPro"/>
</dbReference>
<reference evidence="3 4" key="2">
    <citation type="journal article" date="2007" name="BMC Biol.">
        <title>A 100%-complete sequence reveals unusually simple genomic features in the hot-spring red alga Cyanidioschyzon merolae.</title>
        <authorList>
            <person name="Nozaki H."/>
            <person name="Takano H."/>
            <person name="Misumi O."/>
            <person name="Terasawa K."/>
            <person name="Matsuzaki M."/>
            <person name="Maruyama S."/>
            <person name="Nishida K."/>
            <person name="Yagisawa F."/>
            <person name="Yoshida Y."/>
            <person name="Fujiwara T."/>
            <person name="Takio S."/>
            <person name="Tamura K."/>
            <person name="Chung S.J."/>
            <person name="Nakamura S."/>
            <person name="Kuroiwa H."/>
            <person name="Tanaka K."/>
            <person name="Sato N."/>
            <person name="Kuroiwa T."/>
        </authorList>
    </citation>
    <scope>NUCLEOTIDE SEQUENCE [LARGE SCALE GENOMIC DNA]</scope>
    <source>
        <strain evidence="3 4">10D</strain>
    </source>
</reference>
<feature type="binding site" evidence="1">
    <location>
        <position position="351"/>
    </location>
    <ligand>
        <name>Zn(2+)</name>
        <dbReference type="ChEBI" id="CHEBI:29105"/>
    </ligand>
</feature>
<evidence type="ECO:0000313" key="3">
    <source>
        <dbReference type="EMBL" id="BAM83506.1"/>
    </source>
</evidence>